<comment type="caution">
    <text evidence="3">The sequence shown here is derived from an EMBL/GenBank/DDBJ whole genome shotgun (WGS) entry which is preliminary data.</text>
</comment>
<dbReference type="EMBL" id="JBEXAC010000002">
    <property type="protein sequence ID" value="MET6999425.1"/>
    <property type="molecule type" value="Genomic_DNA"/>
</dbReference>
<dbReference type="Proteomes" id="UP001549749">
    <property type="component" value="Unassembled WGS sequence"/>
</dbReference>
<keyword evidence="4" id="KW-1185">Reference proteome</keyword>
<keyword evidence="1" id="KW-1133">Transmembrane helix</keyword>
<dbReference type="NCBIfam" id="TIGR03782">
    <property type="entry name" value="Bac_Flav_CT_J"/>
    <property type="match status" value="1"/>
</dbReference>
<keyword evidence="1" id="KW-0812">Transmembrane</keyword>
<organism evidence="3 4">
    <name type="scientific">Chitinophaga defluvii</name>
    <dbReference type="NCBI Taxonomy" id="3163343"/>
    <lineage>
        <taxon>Bacteria</taxon>
        <taxon>Pseudomonadati</taxon>
        <taxon>Bacteroidota</taxon>
        <taxon>Chitinophagia</taxon>
        <taxon>Chitinophagales</taxon>
        <taxon>Chitinophagaceae</taxon>
        <taxon>Chitinophaga</taxon>
    </lineage>
</organism>
<feature type="transmembrane region" description="Helical" evidence="1">
    <location>
        <begin position="221"/>
        <end position="240"/>
    </location>
</feature>
<accession>A0ABV2TAS5</accession>
<proteinExistence type="predicted"/>
<keyword evidence="1" id="KW-0472">Membrane</keyword>
<feature type="transmembrane region" description="Helical" evidence="1">
    <location>
        <begin position="193"/>
        <end position="214"/>
    </location>
</feature>
<dbReference type="InterPro" id="IPR012424">
    <property type="entry name" value="Conjugative_transposon_TraJ_C"/>
</dbReference>
<feature type="transmembrane region" description="Helical" evidence="1">
    <location>
        <begin position="88"/>
        <end position="108"/>
    </location>
</feature>
<dbReference type="Pfam" id="PF07863">
    <property type="entry name" value="CtnDOT_TraJ"/>
    <property type="match status" value="1"/>
</dbReference>
<evidence type="ECO:0000259" key="2">
    <source>
        <dbReference type="Pfam" id="PF07863"/>
    </source>
</evidence>
<dbReference type="RefSeq" id="WP_354661989.1">
    <property type="nucleotide sequence ID" value="NZ_JBEXAC010000002.1"/>
</dbReference>
<reference evidence="3 4" key="1">
    <citation type="submission" date="2024-06" db="EMBL/GenBank/DDBJ databases">
        <title>Chitinophaga defluvii sp. nov., isolated from municipal sewage.</title>
        <authorList>
            <person name="Zhang L."/>
        </authorList>
    </citation>
    <scope>NUCLEOTIDE SEQUENCE [LARGE SCALE GENOMIC DNA]</scope>
    <source>
        <strain evidence="3 4">H8</strain>
    </source>
</reference>
<feature type="transmembrane region" description="Helical" evidence="1">
    <location>
        <begin position="290"/>
        <end position="312"/>
    </location>
</feature>
<protein>
    <submittedName>
        <fullName evidence="3">Conjugative transposon protein TraJ</fullName>
    </submittedName>
</protein>
<feature type="transmembrane region" description="Helical" evidence="1">
    <location>
        <begin position="252"/>
        <end position="269"/>
    </location>
</feature>
<name>A0ABV2TAS5_9BACT</name>
<dbReference type="InterPro" id="IPR022393">
    <property type="entry name" value="Conjugative_transposon_TraJ"/>
</dbReference>
<evidence type="ECO:0000313" key="4">
    <source>
        <dbReference type="Proteomes" id="UP001549749"/>
    </source>
</evidence>
<gene>
    <name evidence="3" type="primary">traJ</name>
    <name evidence="3" type="ORF">ABR189_18700</name>
</gene>
<evidence type="ECO:0000256" key="1">
    <source>
        <dbReference type="SAM" id="Phobius"/>
    </source>
</evidence>
<sequence length="387" mass="42930">MRQKVWFVTAIAAIFPSVVFGQGLPEDIRGLHSVLNRIYDEVLPKCADLINVGRAIAGTGALAYIAYRVWRHIANAESIDFFPLFRPFVLAFCITIFPQVIGLMNGILRPTETETAKLVDNTNEAIKRLLDKREEERKETKSYKMFGVNDGAGNRALWMQYTHSDIKREGLFGRLGYNIEFAMSKAYYNLKNWFRELISFLLQLLYEAAALCINTIRIFKLLIFALLGPIVFGLAIYDGFQHTLTVYLARYVNVYLWLPIANILGLLLGKIQEDMIKLDIAQMQEFGDSFFSTSDVGYIIFMIIGIVCYFTVPSIANMIVNAGGVNMITNRVNALVSFGKSSALAVSSGAVGMGADALGNMNLTMNKGMSGTGAAGGYFNDKLSGKS</sequence>
<evidence type="ECO:0000313" key="3">
    <source>
        <dbReference type="EMBL" id="MET6999425.1"/>
    </source>
</evidence>
<feature type="domain" description="Conjugative transposon TraJ C-terminal" evidence="2">
    <location>
        <begin position="27"/>
        <end position="383"/>
    </location>
</feature>